<accession>A0ABX5Q0L4</accession>
<evidence type="ECO:0000259" key="2">
    <source>
        <dbReference type="Pfam" id="PF00117"/>
    </source>
</evidence>
<dbReference type="PRINTS" id="PR00097">
    <property type="entry name" value="ANTSNTHASEII"/>
</dbReference>
<dbReference type="Gene3D" id="3.40.50.880">
    <property type="match status" value="1"/>
</dbReference>
<dbReference type="CDD" id="cd01743">
    <property type="entry name" value="GATase1_Anthranilate_Synthase"/>
    <property type="match status" value="1"/>
</dbReference>
<dbReference type="InterPro" id="IPR017926">
    <property type="entry name" value="GATASE"/>
</dbReference>
<name>A0ABX5Q0L4_9FLAO</name>
<dbReference type="InterPro" id="IPR029062">
    <property type="entry name" value="Class_I_gatase-like"/>
</dbReference>
<organism evidence="3 4">
    <name type="scientific">Nonlabens dokdonensis</name>
    <dbReference type="NCBI Taxonomy" id="328515"/>
    <lineage>
        <taxon>Bacteria</taxon>
        <taxon>Pseudomonadati</taxon>
        <taxon>Bacteroidota</taxon>
        <taxon>Flavobacteriia</taxon>
        <taxon>Flavobacteriales</taxon>
        <taxon>Flavobacteriaceae</taxon>
        <taxon>Nonlabens</taxon>
    </lineage>
</organism>
<gene>
    <name evidence="3" type="ORF">LX97_00409</name>
</gene>
<dbReference type="SUPFAM" id="SSF52317">
    <property type="entry name" value="Class I glutamine amidotransferase-like"/>
    <property type="match status" value="1"/>
</dbReference>
<keyword evidence="1" id="KW-0315">Glutamine amidotransferase</keyword>
<dbReference type="PANTHER" id="PTHR43418:SF4">
    <property type="entry name" value="MULTIFUNCTIONAL TRYPTOPHAN BIOSYNTHESIS PROTEIN"/>
    <property type="match status" value="1"/>
</dbReference>
<dbReference type="Proteomes" id="UP000248584">
    <property type="component" value="Unassembled WGS sequence"/>
</dbReference>
<dbReference type="NCBIfam" id="TIGR00566">
    <property type="entry name" value="trpG_papA"/>
    <property type="match status" value="1"/>
</dbReference>
<dbReference type="InterPro" id="IPR006221">
    <property type="entry name" value="TrpG/PapA_dom"/>
</dbReference>
<dbReference type="PANTHER" id="PTHR43418">
    <property type="entry name" value="MULTIFUNCTIONAL TRYPTOPHAN BIOSYNTHESIS PROTEIN-RELATED"/>
    <property type="match status" value="1"/>
</dbReference>
<dbReference type="Pfam" id="PF00117">
    <property type="entry name" value="GATase"/>
    <property type="match status" value="1"/>
</dbReference>
<dbReference type="EMBL" id="QKZR01000001">
    <property type="protein sequence ID" value="PZX43409.1"/>
    <property type="molecule type" value="Genomic_DNA"/>
</dbReference>
<comment type="caution">
    <text evidence="3">The sequence shown here is derived from an EMBL/GenBank/DDBJ whole genome shotgun (WGS) entry which is preliminary data.</text>
</comment>
<dbReference type="PRINTS" id="PR00099">
    <property type="entry name" value="CPSGATASE"/>
</dbReference>
<dbReference type="PROSITE" id="PS51273">
    <property type="entry name" value="GATASE_TYPE_1"/>
    <property type="match status" value="1"/>
</dbReference>
<reference evidence="3 4" key="1">
    <citation type="submission" date="2018-06" db="EMBL/GenBank/DDBJ databases">
        <title>Genomic Encyclopedia of Archaeal and Bacterial Type Strains, Phase II (KMG-II): from individual species to whole genera.</title>
        <authorList>
            <person name="Goeker M."/>
        </authorList>
    </citation>
    <scope>NUCLEOTIDE SEQUENCE [LARGE SCALE GENOMIC DNA]</scope>
    <source>
        <strain evidence="3 4">DSM 17205</strain>
    </source>
</reference>
<keyword evidence="4" id="KW-1185">Reference proteome</keyword>
<evidence type="ECO:0000313" key="3">
    <source>
        <dbReference type="EMBL" id="PZX43409.1"/>
    </source>
</evidence>
<evidence type="ECO:0000256" key="1">
    <source>
        <dbReference type="ARBA" id="ARBA00022962"/>
    </source>
</evidence>
<protein>
    <submittedName>
        <fullName evidence="3">Anthranilate synthase component 2</fullName>
    </submittedName>
</protein>
<dbReference type="PRINTS" id="PR00096">
    <property type="entry name" value="GATASE"/>
</dbReference>
<evidence type="ECO:0000313" key="4">
    <source>
        <dbReference type="Proteomes" id="UP000248584"/>
    </source>
</evidence>
<dbReference type="InterPro" id="IPR050472">
    <property type="entry name" value="Anth_synth/Amidotransfase"/>
</dbReference>
<sequence>MMEALNLLKMSKSILLIDNYDSFTFNLVHYLEDLDVNVTVVRNDKITPEECVGFDAIVLSPGPGIPSEAGNLLAIIDFLKDKKPLLGICLGHQAITEVFGGEIINLDKVYHGISTQMTHSGNDIFKEIDTNFEAGRYHSWAAQSSSFPETLEITATDENGQIMALKHKELPIYGLQFHPESIMTPQGKTMLKNFIDTL</sequence>
<feature type="domain" description="Glutamine amidotransferase" evidence="2">
    <location>
        <begin position="15"/>
        <end position="195"/>
    </location>
</feature>
<proteinExistence type="predicted"/>